<dbReference type="SUPFAM" id="SSF81891">
    <property type="entry name" value="Poly A polymerase C-terminal region-like"/>
    <property type="match status" value="1"/>
</dbReference>
<sequence>MGDPVTSKVWKASVQEIVTQEASPKRAMEALEWAVQRAEKAEVEQPEAGAEPRASSRVISGRPADFKAAAAAYLPDVRKLLDRVMMSDDAEAGLDALLESGALAAMLPEVEAMVGFGDGEWRHKDVWKHTKQVVRQAVPRLEVRWAALLHDIGKTRTRSISPTGEVHFFGHAEVGARMFDKIDRRLPLFTKEEALKNSIRFLILHHLRASQYDASWTDSAVRRFAKEMGGCLKDVLDLSRADITTKRPEKKRKGLKQISELAERVLQVQAEDAVVPPLPSGIGDAIMHAFGLPPSRRIGEIKRALEEAVEAGEVASHQEADVYIAFLREHAGRFGI</sequence>
<keyword evidence="1" id="KW-0547">Nucleotide-binding</keyword>
<dbReference type="GO" id="GO:1990817">
    <property type="term" value="F:poly(A) RNA polymerase activity"/>
    <property type="evidence" value="ECO:0007669"/>
    <property type="project" value="UniProtKB-EC"/>
</dbReference>
<dbReference type="KEGG" id="scl:sce5962"/>
<keyword evidence="4" id="KW-1185">Reference proteome</keyword>
<dbReference type="EMBL" id="AM746676">
    <property type="protein sequence ID" value="CAN96126.1"/>
    <property type="molecule type" value="Genomic_DNA"/>
</dbReference>
<reference evidence="3 4" key="1">
    <citation type="journal article" date="2007" name="Nat. Biotechnol.">
        <title>Complete genome sequence of the myxobacterium Sorangium cellulosum.</title>
        <authorList>
            <person name="Schneiker S."/>
            <person name="Perlova O."/>
            <person name="Kaiser O."/>
            <person name="Gerth K."/>
            <person name="Alici A."/>
            <person name="Altmeyer M.O."/>
            <person name="Bartels D."/>
            <person name="Bekel T."/>
            <person name="Beyer S."/>
            <person name="Bode E."/>
            <person name="Bode H.B."/>
            <person name="Bolten C.J."/>
            <person name="Choudhuri J.V."/>
            <person name="Doss S."/>
            <person name="Elnakady Y.A."/>
            <person name="Frank B."/>
            <person name="Gaigalat L."/>
            <person name="Goesmann A."/>
            <person name="Groeger C."/>
            <person name="Gross F."/>
            <person name="Jelsbak L."/>
            <person name="Jelsbak L."/>
            <person name="Kalinowski J."/>
            <person name="Kegler C."/>
            <person name="Knauber T."/>
            <person name="Konietzny S."/>
            <person name="Kopp M."/>
            <person name="Krause L."/>
            <person name="Krug D."/>
            <person name="Linke B."/>
            <person name="Mahmud T."/>
            <person name="Martinez-Arias R."/>
            <person name="McHardy A.C."/>
            <person name="Merai M."/>
            <person name="Meyer F."/>
            <person name="Mormann S."/>
            <person name="Munoz-Dorado J."/>
            <person name="Perez J."/>
            <person name="Pradella S."/>
            <person name="Rachid S."/>
            <person name="Raddatz G."/>
            <person name="Rosenau F."/>
            <person name="Rueckert C."/>
            <person name="Sasse F."/>
            <person name="Scharfe M."/>
            <person name="Schuster S.C."/>
            <person name="Suen G."/>
            <person name="Treuner-Lange A."/>
            <person name="Velicer G.J."/>
            <person name="Vorholter F.-J."/>
            <person name="Weissman K.J."/>
            <person name="Welch R.D."/>
            <person name="Wenzel S.C."/>
            <person name="Whitworth D.E."/>
            <person name="Wilhelm S."/>
            <person name="Wittmann C."/>
            <person name="Bloecker H."/>
            <person name="Puehler A."/>
            <person name="Mueller R."/>
        </authorList>
    </citation>
    <scope>NUCLEOTIDE SEQUENCE [LARGE SCALE GENOMIC DNA]</scope>
    <source>
        <strain evidence="4">So ce56</strain>
    </source>
</reference>
<evidence type="ECO:0000313" key="4">
    <source>
        <dbReference type="Proteomes" id="UP000002139"/>
    </source>
</evidence>
<dbReference type="eggNOG" id="COG2844">
    <property type="taxonomic scope" value="Bacteria"/>
</dbReference>
<dbReference type="Proteomes" id="UP000002139">
    <property type="component" value="Chromosome"/>
</dbReference>
<dbReference type="InterPro" id="IPR006675">
    <property type="entry name" value="HDIG_dom"/>
</dbReference>
<dbReference type="NCBIfam" id="TIGR00277">
    <property type="entry name" value="HDIG"/>
    <property type="match status" value="1"/>
</dbReference>
<evidence type="ECO:0000256" key="1">
    <source>
        <dbReference type="ARBA" id="ARBA00022741"/>
    </source>
</evidence>
<dbReference type="HOGENOM" id="CLU_826115_0_0_7"/>
<dbReference type="AlphaFoldDB" id="A9GC22"/>
<dbReference type="InterPro" id="IPR003607">
    <property type="entry name" value="HD/PDEase_dom"/>
</dbReference>
<protein>
    <submittedName>
        <fullName evidence="3">Polynucleotide polymerase</fullName>
        <ecNumber evidence="3">2.7.7.19</ecNumber>
    </submittedName>
</protein>
<dbReference type="EC" id="2.7.7.19" evidence="3"/>
<dbReference type="InterPro" id="IPR050124">
    <property type="entry name" value="tRNA_CCA-adding_enzyme"/>
</dbReference>
<dbReference type="CDD" id="cd00077">
    <property type="entry name" value="HDc"/>
    <property type="match status" value="1"/>
</dbReference>
<organism evidence="3 4">
    <name type="scientific">Sorangium cellulosum (strain So ce56)</name>
    <name type="common">Polyangium cellulosum (strain So ce56)</name>
    <dbReference type="NCBI Taxonomy" id="448385"/>
    <lineage>
        <taxon>Bacteria</taxon>
        <taxon>Pseudomonadati</taxon>
        <taxon>Myxococcota</taxon>
        <taxon>Polyangia</taxon>
        <taxon>Polyangiales</taxon>
        <taxon>Polyangiaceae</taxon>
        <taxon>Sorangium</taxon>
    </lineage>
</organism>
<evidence type="ECO:0000259" key="2">
    <source>
        <dbReference type="Pfam" id="PF01966"/>
    </source>
</evidence>
<feature type="domain" description="HD" evidence="2">
    <location>
        <begin position="138"/>
        <end position="222"/>
    </location>
</feature>
<dbReference type="Pfam" id="PF01966">
    <property type="entry name" value="HD"/>
    <property type="match status" value="1"/>
</dbReference>
<dbReference type="STRING" id="448385.sce5962"/>
<evidence type="ECO:0000313" key="3">
    <source>
        <dbReference type="EMBL" id="CAN96126.1"/>
    </source>
</evidence>
<dbReference type="Gene3D" id="1.10.3090.10">
    <property type="entry name" value="cca-adding enzyme, domain 2"/>
    <property type="match status" value="1"/>
</dbReference>
<keyword evidence="3" id="KW-0548">Nucleotidyltransferase</keyword>
<dbReference type="InterPro" id="IPR006674">
    <property type="entry name" value="HD_domain"/>
</dbReference>
<dbReference type="PANTHER" id="PTHR47545">
    <property type="entry name" value="MULTIFUNCTIONAL CCA PROTEIN"/>
    <property type="match status" value="1"/>
</dbReference>
<gene>
    <name evidence="3" type="primary">pcnA</name>
    <name evidence="3" type="ordered locus">sce5962</name>
</gene>
<dbReference type="PANTHER" id="PTHR47545:SF2">
    <property type="entry name" value="CC-ADDING TRNA NUCLEOTIDYLTRANSFERASE"/>
    <property type="match status" value="1"/>
</dbReference>
<accession>A9GC22</accession>
<proteinExistence type="predicted"/>
<keyword evidence="3" id="KW-0808">Transferase</keyword>
<name>A9GC22_SORC5</name>
<dbReference type="GO" id="GO:0000166">
    <property type="term" value="F:nucleotide binding"/>
    <property type="evidence" value="ECO:0007669"/>
    <property type="project" value="UniProtKB-KW"/>
</dbReference>